<feature type="transmembrane region" description="Helical" evidence="2">
    <location>
        <begin position="103"/>
        <end position="129"/>
    </location>
</feature>
<feature type="compositionally biased region" description="Basic and acidic residues" evidence="1">
    <location>
        <begin position="1"/>
        <end position="28"/>
    </location>
</feature>
<evidence type="ECO:0000313" key="4">
    <source>
        <dbReference type="Proteomes" id="UP000307440"/>
    </source>
</evidence>
<dbReference type="AlphaFoldDB" id="A0A5C3LKB2"/>
<name>A0A5C3LKB2_COPMA</name>
<sequence>MSTSSDADRAQGEGGSDRGANEPGHRAEPLLLDGPSNLNGPTTANKLDLDAGSSLSSVKLDALGPMVVNSDGVSIIFLPSTRSNANRASRSYFFFYHRHRLRALVLVQPFFPCLFVSFTFVGGVVWLTLSRIANWANMTDAERERIARVLGARNKLRLSKQEIATGSGSNEGGGLVTALKGEQQ</sequence>
<keyword evidence="2" id="KW-1133">Transmembrane helix</keyword>
<gene>
    <name evidence="3" type="ORF">FA15DRAFT_425746</name>
</gene>
<dbReference type="PANTHER" id="PTHR39474">
    <property type="entry name" value="UNNAMED PRODUCT"/>
    <property type="match status" value="1"/>
</dbReference>
<keyword evidence="2" id="KW-0472">Membrane</keyword>
<keyword evidence="4" id="KW-1185">Reference proteome</keyword>
<dbReference type="EMBL" id="ML210151">
    <property type="protein sequence ID" value="TFK29091.1"/>
    <property type="molecule type" value="Genomic_DNA"/>
</dbReference>
<keyword evidence="2" id="KW-0812">Transmembrane</keyword>
<dbReference type="OrthoDB" id="4590138at2759"/>
<evidence type="ECO:0000256" key="1">
    <source>
        <dbReference type="SAM" id="MobiDB-lite"/>
    </source>
</evidence>
<accession>A0A5C3LKB2</accession>
<reference evidence="3 4" key="1">
    <citation type="journal article" date="2019" name="Nat. Ecol. Evol.">
        <title>Megaphylogeny resolves global patterns of mushroom evolution.</title>
        <authorList>
            <person name="Varga T."/>
            <person name="Krizsan K."/>
            <person name="Foldi C."/>
            <person name="Dima B."/>
            <person name="Sanchez-Garcia M."/>
            <person name="Sanchez-Ramirez S."/>
            <person name="Szollosi G.J."/>
            <person name="Szarkandi J.G."/>
            <person name="Papp V."/>
            <person name="Albert L."/>
            <person name="Andreopoulos W."/>
            <person name="Angelini C."/>
            <person name="Antonin V."/>
            <person name="Barry K.W."/>
            <person name="Bougher N.L."/>
            <person name="Buchanan P."/>
            <person name="Buyck B."/>
            <person name="Bense V."/>
            <person name="Catcheside P."/>
            <person name="Chovatia M."/>
            <person name="Cooper J."/>
            <person name="Damon W."/>
            <person name="Desjardin D."/>
            <person name="Finy P."/>
            <person name="Geml J."/>
            <person name="Haridas S."/>
            <person name="Hughes K."/>
            <person name="Justo A."/>
            <person name="Karasinski D."/>
            <person name="Kautmanova I."/>
            <person name="Kiss B."/>
            <person name="Kocsube S."/>
            <person name="Kotiranta H."/>
            <person name="LaButti K.M."/>
            <person name="Lechner B.E."/>
            <person name="Liimatainen K."/>
            <person name="Lipzen A."/>
            <person name="Lukacs Z."/>
            <person name="Mihaltcheva S."/>
            <person name="Morgado L.N."/>
            <person name="Niskanen T."/>
            <person name="Noordeloos M.E."/>
            <person name="Ohm R.A."/>
            <person name="Ortiz-Santana B."/>
            <person name="Ovrebo C."/>
            <person name="Racz N."/>
            <person name="Riley R."/>
            <person name="Savchenko A."/>
            <person name="Shiryaev A."/>
            <person name="Soop K."/>
            <person name="Spirin V."/>
            <person name="Szebenyi C."/>
            <person name="Tomsovsky M."/>
            <person name="Tulloss R.E."/>
            <person name="Uehling J."/>
            <person name="Grigoriev I.V."/>
            <person name="Vagvolgyi C."/>
            <person name="Papp T."/>
            <person name="Martin F.M."/>
            <person name="Miettinen O."/>
            <person name="Hibbett D.S."/>
            <person name="Nagy L.G."/>
        </authorList>
    </citation>
    <scope>NUCLEOTIDE SEQUENCE [LARGE SCALE GENOMIC DNA]</scope>
    <source>
        <strain evidence="3 4">CBS 121175</strain>
    </source>
</reference>
<feature type="region of interest" description="Disordered" evidence="1">
    <location>
        <begin position="163"/>
        <end position="184"/>
    </location>
</feature>
<dbReference type="PANTHER" id="PTHR39474:SF1">
    <property type="entry name" value="FUNGAL SPECIFIC TRANSCRIPTION FACTOR"/>
    <property type="match status" value="1"/>
</dbReference>
<evidence type="ECO:0000256" key="2">
    <source>
        <dbReference type="SAM" id="Phobius"/>
    </source>
</evidence>
<evidence type="ECO:0000313" key="3">
    <source>
        <dbReference type="EMBL" id="TFK29091.1"/>
    </source>
</evidence>
<proteinExistence type="predicted"/>
<feature type="region of interest" description="Disordered" evidence="1">
    <location>
        <begin position="1"/>
        <end position="36"/>
    </location>
</feature>
<protein>
    <submittedName>
        <fullName evidence="3">Uncharacterized protein</fullName>
    </submittedName>
</protein>
<dbReference type="Proteomes" id="UP000307440">
    <property type="component" value="Unassembled WGS sequence"/>
</dbReference>
<organism evidence="3 4">
    <name type="scientific">Coprinopsis marcescibilis</name>
    <name type="common">Agaric fungus</name>
    <name type="synonym">Psathyrella marcescibilis</name>
    <dbReference type="NCBI Taxonomy" id="230819"/>
    <lineage>
        <taxon>Eukaryota</taxon>
        <taxon>Fungi</taxon>
        <taxon>Dikarya</taxon>
        <taxon>Basidiomycota</taxon>
        <taxon>Agaricomycotina</taxon>
        <taxon>Agaricomycetes</taxon>
        <taxon>Agaricomycetidae</taxon>
        <taxon>Agaricales</taxon>
        <taxon>Agaricineae</taxon>
        <taxon>Psathyrellaceae</taxon>
        <taxon>Coprinopsis</taxon>
    </lineage>
</organism>